<dbReference type="PANTHER" id="PTHR43047">
    <property type="entry name" value="TWO-COMPONENT HISTIDINE PROTEIN KINASE"/>
    <property type="match status" value="1"/>
</dbReference>
<feature type="domain" description="Response regulatory" evidence="9">
    <location>
        <begin position="645"/>
        <end position="763"/>
    </location>
</feature>
<dbReference type="PRINTS" id="PR00344">
    <property type="entry name" value="BCTRLSENSOR"/>
</dbReference>
<evidence type="ECO:0000256" key="6">
    <source>
        <dbReference type="PROSITE-ProRule" id="PRU00169"/>
    </source>
</evidence>
<feature type="transmembrane region" description="Helical" evidence="7">
    <location>
        <begin position="192"/>
        <end position="215"/>
    </location>
</feature>
<sequence length="889" mass="98375">MKVFGLSKAPRSRTENRQRVFVAGFLSLAVTLTLLVMSLFLSNRVHELSRAQSENGAWGRIQTHVDFQSFQVALANACIEMQDTGLVSDDTRREVIKRFDVFYSRVDVIVVWAKRTDLFQFEEPLAQITAFREAVARTFDTSPPQTAQDYATLKGMSDAIAPAVRDFTVSSMLSFVELRESHRTGLYESLRWYLNVSLGTMCLTTLITLFMALLWRQIDRHARHQERISSYLDDLVEASQDAVFVLDAELRVADFNARAEEMFGTPRAEALGKPAVETFTPIRWHTVFKRRLTHLMEMEPQNRNSIRGFRRTPVRAQRKSGEIFAGELTVLRESGPDGEPILMCFLRDMSDEIAARRDVRDALRRARSDANAKARFLATMSHEMRTPLHSVIAALDLADPSRDPAETKTYLRLARDAADTALMQIEDVLDVAKHDNAVELERPETFNPKAALQGVCDQLEALAEARRNQITLKWQGPDEITGLRRSFVKAFYNLVSNAIKFTEDGQISVSGTQIEGADGAQIEIRVADTGIGIAAQDREKIFEEFFSGTGTNTSILGTGLGLGIVKRAVNAMQGSISIDSTLGEGSIFVVRLPVSLSSILSADDAGTEVHVAPHVAPSLSQQNHQDMAASLAALLRPSSDKVTRRALVIEDHPLNRNLVCTMMDRLGYQVDGAQDGIEALKICYTTAYDVILTDLNMPNLTGVDTAACIRLTPMCKDACIVAVTAHTPIQPHEQLRLFEAGIDGIIQKPFTRETLCQQLDDIIADHDDALALPRPGSYGLPGTLPTELVGAEGVELLNQTRADVDAVRDALTSILRAPEGADWKTFEQDAHRTTGAFMFLGFSNAAATFSEIEHSVRLRDTERLKGLLCLLDLLSDTLAKGDLHAMQSP</sequence>
<dbReference type="SMART" id="SM00448">
    <property type="entry name" value="REC"/>
    <property type="match status" value="1"/>
</dbReference>
<dbReference type="CDD" id="cd00082">
    <property type="entry name" value="HisKA"/>
    <property type="match status" value="1"/>
</dbReference>
<dbReference type="InterPro" id="IPR001789">
    <property type="entry name" value="Sig_transdc_resp-reg_receiver"/>
</dbReference>
<dbReference type="Gene3D" id="3.30.565.10">
    <property type="entry name" value="Histidine kinase-like ATPase, C-terminal domain"/>
    <property type="match status" value="1"/>
</dbReference>
<organism evidence="11 12">
    <name type="scientific">Celeribacter arenosi</name>
    <dbReference type="NCBI Taxonomy" id="792649"/>
    <lineage>
        <taxon>Bacteria</taxon>
        <taxon>Pseudomonadati</taxon>
        <taxon>Pseudomonadota</taxon>
        <taxon>Alphaproteobacteria</taxon>
        <taxon>Rhodobacterales</taxon>
        <taxon>Roseobacteraceae</taxon>
        <taxon>Celeribacter</taxon>
    </lineage>
</organism>
<evidence type="ECO:0000256" key="4">
    <source>
        <dbReference type="ARBA" id="ARBA00022679"/>
    </source>
</evidence>
<feature type="domain" description="Histidine kinase" evidence="8">
    <location>
        <begin position="379"/>
        <end position="596"/>
    </location>
</feature>
<keyword evidence="4" id="KW-0808">Transferase</keyword>
<evidence type="ECO:0000313" key="11">
    <source>
        <dbReference type="EMBL" id="GAA3871777.1"/>
    </source>
</evidence>
<proteinExistence type="predicted"/>
<dbReference type="InterPro" id="IPR004358">
    <property type="entry name" value="Sig_transdc_His_kin-like_C"/>
</dbReference>
<dbReference type="Proteomes" id="UP001399917">
    <property type="component" value="Unassembled WGS sequence"/>
</dbReference>
<keyword evidence="12" id="KW-1185">Reference proteome</keyword>
<dbReference type="PROSITE" id="PS50110">
    <property type="entry name" value="RESPONSE_REGULATORY"/>
    <property type="match status" value="1"/>
</dbReference>
<dbReference type="SUPFAM" id="SSF55874">
    <property type="entry name" value="ATPase domain of HSP90 chaperone/DNA topoisomerase II/histidine kinase"/>
    <property type="match status" value="1"/>
</dbReference>
<evidence type="ECO:0000256" key="2">
    <source>
        <dbReference type="ARBA" id="ARBA00012438"/>
    </source>
</evidence>
<dbReference type="SUPFAM" id="SSF52172">
    <property type="entry name" value="CheY-like"/>
    <property type="match status" value="1"/>
</dbReference>
<dbReference type="Pfam" id="PF00072">
    <property type="entry name" value="Response_reg"/>
    <property type="match status" value="1"/>
</dbReference>
<keyword evidence="7" id="KW-1133">Transmembrane helix</keyword>
<dbReference type="InterPro" id="IPR003661">
    <property type="entry name" value="HisK_dim/P_dom"/>
</dbReference>
<evidence type="ECO:0000259" key="10">
    <source>
        <dbReference type="PROSITE" id="PS50112"/>
    </source>
</evidence>
<keyword evidence="7" id="KW-0472">Membrane</keyword>
<evidence type="ECO:0000259" key="8">
    <source>
        <dbReference type="PROSITE" id="PS50109"/>
    </source>
</evidence>
<evidence type="ECO:0000256" key="3">
    <source>
        <dbReference type="ARBA" id="ARBA00022553"/>
    </source>
</evidence>
<dbReference type="EMBL" id="BAABDF010000007">
    <property type="protein sequence ID" value="GAA3871777.1"/>
    <property type="molecule type" value="Genomic_DNA"/>
</dbReference>
<dbReference type="NCBIfam" id="TIGR00229">
    <property type="entry name" value="sensory_box"/>
    <property type="match status" value="1"/>
</dbReference>
<dbReference type="InterPro" id="IPR036641">
    <property type="entry name" value="HPT_dom_sf"/>
</dbReference>
<accession>A0ABP7KB50</accession>
<dbReference type="SUPFAM" id="SSF47226">
    <property type="entry name" value="Histidine-containing phosphotransfer domain, HPT domain"/>
    <property type="match status" value="1"/>
</dbReference>
<dbReference type="InterPro" id="IPR003594">
    <property type="entry name" value="HATPase_dom"/>
</dbReference>
<reference evidence="12" key="1">
    <citation type="journal article" date="2019" name="Int. J. Syst. Evol. Microbiol.">
        <title>The Global Catalogue of Microorganisms (GCM) 10K type strain sequencing project: providing services to taxonomists for standard genome sequencing and annotation.</title>
        <authorList>
            <consortium name="The Broad Institute Genomics Platform"/>
            <consortium name="The Broad Institute Genome Sequencing Center for Infectious Disease"/>
            <person name="Wu L."/>
            <person name="Ma J."/>
        </authorList>
    </citation>
    <scope>NUCLEOTIDE SEQUENCE [LARGE SCALE GENOMIC DNA]</scope>
    <source>
        <strain evidence="12">JCM 17190</strain>
    </source>
</reference>
<dbReference type="SMART" id="SM00387">
    <property type="entry name" value="HATPase_c"/>
    <property type="match status" value="1"/>
</dbReference>
<keyword evidence="5" id="KW-0418">Kinase</keyword>
<dbReference type="PANTHER" id="PTHR43047:SF72">
    <property type="entry name" value="OSMOSENSING HISTIDINE PROTEIN KINASE SLN1"/>
    <property type="match status" value="1"/>
</dbReference>
<dbReference type="EC" id="2.7.13.3" evidence="2"/>
<keyword evidence="3 6" id="KW-0597">Phosphoprotein</keyword>
<dbReference type="PROSITE" id="PS50112">
    <property type="entry name" value="PAS"/>
    <property type="match status" value="1"/>
</dbReference>
<dbReference type="InterPro" id="IPR036097">
    <property type="entry name" value="HisK_dim/P_sf"/>
</dbReference>
<dbReference type="InterPro" id="IPR005467">
    <property type="entry name" value="His_kinase_dom"/>
</dbReference>
<dbReference type="CDD" id="cd17546">
    <property type="entry name" value="REC_hyHK_CKI1_RcsC-like"/>
    <property type="match status" value="1"/>
</dbReference>
<dbReference type="RefSeq" id="WP_344847186.1">
    <property type="nucleotide sequence ID" value="NZ_BAABDF010000007.1"/>
</dbReference>
<keyword evidence="7" id="KW-0812">Transmembrane</keyword>
<dbReference type="Pfam" id="PF00989">
    <property type="entry name" value="PAS"/>
    <property type="match status" value="1"/>
</dbReference>
<dbReference type="InterPro" id="IPR000014">
    <property type="entry name" value="PAS"/>
</dbReference>
<dbReference type="PROSITE" id="PS50109">
    <property type="entry name" value="HIS_KIN"/>
    <property type="match status" value="1"/>
</dbReference>
<evidence type="ECO:0000256" key="5">
    <source>
        <dbReference type="ARBA" id="ARBA00022777"/>
    </source>
</evidence>
<evidence type="ECO:0000256" key="7">
    <source>
        <dbReference type="SAM" id="Phobius"/>
    </source>
</evidence>
<dbReference type="Gene3D" id="1.10.287.130">
    <property type="match status" value="1"/>
</dbReference>
<comment type="catalytic activity">
    <reaction evidence="1">
        <text>ATP + protein L-histidine = ADP + protein N-phospho-L-histidine.</text>
        <dbReference type="EC" id="2.7.13.3"/>
    </reaction>
</comment>
<feature type="transmembrane region" description="Helical" evidence="7">
    <location>
        <begin position="20"/>
        <end position="41"/>
    </location>
</feature>
<gene>
    <name evidence="11" type="ORF">GCM10022404_22090</name>
</gene>
<dbReference type="SUPFAM" id="SSF47384">
    <property type="entry name" value="Homodimeric domain of signal transducing histidine kinase"/>
    <property type="match status" value="1"/>
</dbReference>
<dbReference type="Gene3D" id="3.30.450.20">
    <property type="entry name" value="PAS domain"/>
    <property type="match status" value="1"/>
</dbReference>
<dbReference type="SUPFAM" id="SSF55785">
    <property type="entry name" value="PYP-like sensor domain (PAS domain)"/>
    <property type="match status" value="1"/>
</dbReference>
<feature type="domain" description="PAS" evidence="10">
    <location>
        <begin position="228"/>
        <end position="299"/>
    </location>
</feature>
<dbReference type="Pfam" id="PF00512">
    <property type="entry name" value="HisKA"/>
    <property type="match status" value="1"/>
</dbReference>
<dbReference type="InterPro" id="IPR035965">
    <property type="entry name" value="PAS-like_dom_sf"/>
</dbReference>
<dbReference type="InterPro" id="IPR013767">
    <property type="entry name" value="PAS_fold"/>
</dbReference>
<comment type="caution">
    <text evidence="11">The sequence shown here is derived from an EMBL/GenBank/DDBJ whole genome shotgun (WGS) entry which is preliminary data.</text>
</comment>
<dbReference type="SMART" id="SM00091">
    <property type="entry name" value="PAS"/>
    <property type="match status" value="1"/>
</dbReference>
<protein>
    <recommendedName>
        <fullName evidence="2">histidine kinase</fullName>
        <ecNumber evidence="2">2.7.13.3</ecNumber>
    </recommendedName>
</protein>
<dbReference type="CDD" id="cd00130">
    <property type="entry name" value="PAS"/>
    <property type="match status" value="1"/>
</dbReference>
<dbReference type="Pfam" id="PF02518">
    <property type="entry name" value="HATPase_c"/>
    <property type="match status" value="1"/>
</dbReference>
<evidence type="ECO:0000313" key="12">
    <source>
        <dbReference type="Proteomes" id="UP001399917"/>
    </source>
</evidence>
<feature type="modified residue" description="4-aspartylphosphate" evidence="6">
    <location>
        <position position="694"/>
    </location>
</feature>
<dbReference type="Gene3D" id="3.40.50.2300">
    <property type="match status" value="1"/>
</dbReference>
<dbReference type="SMART" id="SM00388">
    <property type="entry name" value="HisKA"/>
    <property type="match status" value="1"/>
</dbReference>
<name>A0ABP7KB50_9RHOB</name>
<evidence type="ECO:0000256" key="1">
    <source>
        <dbReference type="ARBA" id="ARBA00000085"/>
    </source>
</evidence>
<evidence type="ECO:0000259" key="9">
    <source>
        <dbReference type="PROSITE" id="PS50110"/>
    </source>
</evidence>
<dbReference type="InterPro" id="IPR011006">
    <property type="entry name" value="CheY-like_superfamily"/>
</dbReference>
<dbReference type="InterPro" id="IPR036890">
    <property type="entry name" value="HATPase_C_sf"/>
</dbReference>